<accession>A0A5B0QS87</accession>
<feature type="signal peptide" evidence="1">
    <location>
        <begin position="1"/>
        <end position="24"/>
    </location>
</feature>
<organism evidence="2 3">
    <name type="scientific">Puccinia graminis f. sp. tritici</name>
    <dbReference type="NCBI Taxonomy" id="56615"/>
    <lineage>
        <taxon>Eukaryota</taxon>
        <taxon>Fungi</taxon>
        <taxon>Dikarya</taxon>
        <taxon>Basidiomycota</taxon>
        <taxon>Pucciniomycotina</taxon>
        <taxon>Pucciniomycetes</taxon>
        <taxon>Pucciniales</taxon>
        <taxon>Pucciniaceae</taxon>
        <taxon>Puccinia</taxon>
    </lineage>
</organism>
<comment type="caution">
    <text evidence="2">The sequence shown here is derived from an EMBL/GenBank/DDBJ whole genome shotgun (WGS) entry which is preliminary data.</text>
</comment>
<evidence type="ECO:0000256" key="1">
    <source>
        <dbReference type="SAM" id="SignalP"/>
    </source>
</evidence>
<proteinExistence type="predicted"/>
<evidence type="ECO:0000313" key="3">
    <source>
        <dbReference type="Proteomes" id="UP000325313"/>
    </source>
</evidence>
<evidence type="ECO:0000313" key="2">
    <source>
        <dbReference type="EMBL" id="KAA1116088.1"/>
    </source>
</evidence>
<reference evidence="2 3" key="1">
    <citation type="submission" date="2019-05" db="EMBL/GenBank/DDBJ databases">
        <title>Emergence of the Ug99 lineage of the wheat stem rust pathogen through somatic hybridization.</title>
        <authorList>
            <person name="Li F."/>
            <person name="Upadhyaya N.M."/>
            <person name="Sperschneider J."/>
            <person name="Matny O."/>
            <person name="Nguyen-Phuc H."/>
            <person name="Mago R."/>
            <person name="Raley C."/>
            <person name="Miller M.E."/>
            <person name="Silverstein K.A.T."/>
            <person name="Henningsen E."/>
            <person name="Hirsch C.D."/>
            <person name="Visser B."/>
            <person name="Pretorius Z.A."/>
            <person name="Steffenson B.J."/>
            <person name="Schwessinger B."/>
            <person name="Dodds P.N."/>
            <person name="Figueroa M."/>
        </authorList>
    </citation>
    <scope>NUCLEOTIDE SEQUENCE [LARGE SCALE GENOMIC DNA]</scope>
    <source>
        <strain evidence="2 3">Ug99</strain>
    </source>
</reference>
<dbReference type="EMBL" id="VDEP01000271">
    <property type="protein sequence ID" value="KAA1116088.1"/>
    <property type="molecule type" value="Genomic_DNA"/>
</dbReference>
<dbReference type="Proteomes" id="UP000325313">
    <property type="component" value="Unassembled WGS sequence"/>
</dbReference>
<name>A0A5B0QS87_PUCGR</name>
<keyword evidence="1" id="KW-0732">Signal</keyword>
<feature type="chain" id="PRO_5022775554" evidence="1">
    <location>
        <begin position="25"/>
        <end position="121"/>
    </location>
</feature>
<dbReference type="AlphaFoldDB" id="A0A5B0QS87"/>
<protein>
    <submittedName>
        <fullName evidence="2">Uncharacterized protein</fullName>
    </submittedName>
</protein>
<sequence length="121" mass="13333">MLYFIKHVYLILLLSDQYLYTLSALPQNGEKAFFKTPDLNLPHPDESPLESLCSLPPTESFRVEGSDSVLLGKEATLQSSSSIPHYSASSLKRKPSTLDTNLAANEARLVVLPQLTPDLTS</sequence>
<gene>
    <name evidence="2" type="ORF">PGTUg99_034665</name>
</gene>